<evidence type="ECO:0000313" key="2">
    <source>
        <dbReference type="EMBL" id="CAB9496052.1"/>
    </source>
</evidence>
<dbReference type="Proteomes" id="UP001153069">
    <property type="component" value="Unassembled WGS sequence"/>
</dbReference>
<gene>
    <name evidence="2" type="ORF">SEMRO_1_G000310.1</name>
</gene>
<accession>A0A9N8D442</accession>
<evidence type="ECO:0000256" key="1">
    <source>
        <dbReference type="SAM" id="MobiDB-lite"/>
    </source>
</evidence>
<organism evidence="2 3">
    <name type="scientific">Seminavis robusta</name>
    <dbReference type="NCBI Taxonomy" id="568900"/>
    <lineage>
        <taxon>Eukaryota</taxon>
        <taxon>Sar</taxon>
        <taxon>Stramenopiles</taxon>
        <taxon>Ochrophyta</taxon>
        <taxon>Bacillariophyta</taxon>
        <taxon>Bacillariophyceae</taxon>
        <taxon>Bacillariophycidae</taxon>
        <taxon>Naviculales</taxon>
        <taxon>Naviculaceae</taxon>
        <taxon>Seminavis</taxon>
    </lineage>
</organism>
<feature type="compositionally biased region" description="Polar residues" evidence="1">
    <location>
        <begin position="140"/>
        <end position="151"/>
    </location>
</feature>
<sequence>MSAVGGMETVVVAIPEGVEPGQQIQVEVPGTQDSLIVTVPPNIIAGQQLHVQVPAPPPIPPPVVVTDAQWISTLPAGSPSEDIAADSGKTKKKRKKPKASSSSPPSKDVKTRVSVSANPMPSAPPQEEDTVAHGPGLTVAHTSSTITINSQPASPNRSSATSTAATSPEVTTSTAKVIVKWAPSNRRVSKGKEEDLGAPIPVYIDKQ</sequence>
<reference evidence="2" key="1">
    <citation type="submission" date="2020-06" db="EMBL/GenBank/DDBJ databases">
        <authorList>
            <consortium name="Plant Systems Biology data submission"/>
        </authorList>
    </citation>
    <scope>NUCLEOTIDE SEQUENCE</scope>
    <source>
        <strain evidence="2">D6</strain>
    </source>
</reference>
<evidence type="ECO:0000313" key="3">
    <source>
        <dbReference type="Proteomes" id="UP001153069"/>
    </source>
</evidence>
<feature type="compositionally biased region" description="Low complexity" evidence="1">
    <location>
        <begin position="152"/>
        <end position="173"/>
    </location>
</feature>
<dbReference type="AlphaFoldDB" id="A0A9N8D442"/>
<keyword evidence="3" id="KW-1185">Reference proteome</keyword>
<name>A0A9N8D442_9STRA</name>
<proteinExistence type="predicted"/>
<comment type="caution">
    <text evidence="2">The sequence shown here is derived from an EMBL/GenBank/DDBJ whole genome shotgun (WGS) entry which is preliminary data.</text>
</comment>
<protein>
    <submittedName>
        <fullName evidence="2">Uncharacterized protein</fullName>
    </submittedName>
</protein>
<dbReference type="EMBL" id="CAICTM010000001">
    <property type="protein sequence ID" value="CAB9496052.1"/>
    <property type="molecule type" value="Genomic_DNA"/>
</dbReference>
<feature type="region of interest" description="Disordered" evidence="1">
    <location>
        <begin position="74"/>
        <end position="173"/>
    </location>
</feature>